<name>A0A2T0VF53_9GAMM</name>
<dbReference type="GO" id="GO:0015627">
    <property type="term" value="C:type II protein secretion system complex"/>
    <property type="evidence" value="ECO:0007669"/>
    <property type="project" value="InterPro"/>
</dbReference>
<keyword evidence="4" id="KW-0488">Methylation</keyword>
<dbReference type="InterPro" id="IPR022346">
    <property type="entry name" value="T2SS_GspH"/>
</dbReference>
<dbReference type="Pfam" id="PF12019">
    <property type="entry name" value="GspH"/>
    <property type="match status" value="1"/>
</dbReference>
<dbReference type="PROSITE" id="PS00409">
    <property type="entry name" value="PROKAR_NTER_METHYL"/>
    <property type="match status" value="1"/>
</dbReference>
<gene>
    <name evidence="13" type="ORF">BCL64_11554</name>
</gene>
<dbReference type="Gene3D" id="3.30.700.10">
    <property type="entry name" value="Glycoprotein, Type 4 Pilin"/>
    <property type="match status" value="1"/>
</dbReference>
<dbReference type="GO" id="GO:0015628">
    <property type="term" value="P:protein secretion by the type II secretion system"/>
    <property type="evidence" value="ECO:0007669"/>
    <property type="project" value="InterPro"/>
</dbReference>
<dbReference type="SUPFAM" id="SSF54523">
    <property type="entry name" value="Pili subunits"/>
    <property type="match status" value="1"/>
</dbReference>
<keyword evidence="6 11" id="KW-0812">Transmembrane</keyword>
<comment type="subcellular location">
    <subcellularLocation>
        <location evidence="1">Cell inner membrane</location>
        <topology evidence="1">Single-pass membrane protein</topology>
    </subcellularLocation>
</comment>
<keyword evidence="7 11" id="KW-1133">Transmembrane helix</keyword>
<dbReference type="RefSeq" id="WP_106232120.1">
    <property type="nucleotide sequence ID" value="NZ_PVTM01000015.1"/>
</dbReference>
<evidence type="ECO:0000256" key="3">
    <source>
        <dbReference type="ARBA" id="ARBA00022475"/>
    </source>
</evidence>
<dbReference type="AlphaFoldDB" id="A0A2T0VF53"/>
<dbReference type="EMBL" id="PVTM01000015">
    <property type="protein sequence ID" value="PRY68777.1"/>
    <property type="molecule type" value="Genomic_DNA"/>
</dbReference>
<evidence type="ECO:0000256" key="4">
    <source>
        <dbReference type="ARBA" id="ARBA00022481"/>
    </source>
</evidence>
<evidence type="ECO:0000256" key="7">
    <source>
        <dbReference type="ARBA" id="ARBA00022989"/>
    </source>
</evidence>
<organism evidence="13 14">
    <name type="scientific">Halomonas ventosae</name>
    <dbReference type="NCBI Taxonomy" id="229007"/>
    <lineage>
        <taxon>Bacteria</taxon>
        <taxon>Pseudomonadati</taxon>
        <taxon>Pseudomonadota</taxon>
        <taxon>Gammaproteobacteria</taxon>
        <taxon>Oceanospirillales</taxon>
        <taxon>Halomonadaceae</taxon>
        <taxon>Halomonas</taxon>
    </lineage>
</organism>
<keyword evidence="3" id="KW-1003">Cell membrane</keyword>
<evidence type="ECO:0000313" key="13">
    <source>
        <dbReference type="EMBL" id="PRY68777.1"/>
    </source>
</evidence>
<evidence type="ECO:0000256" key="9">
    <source>
        <dbReference type="ARBA" id="ARBA00025772"/>
    </source>
</evidence>
<keyword evidence="8 11" id="KW-0472">Membrane</keyword>
<dbReference type="Pfam" id="PF07963">
    <property type="entry name" value="N_methyl"/>
    <property type="match status" value="1"/>
</dbReference>
<comment type="caution">
    <text evidence="13">The sequence shown here is derived from an EMBL/GenBank/DDBJ whole genome shotgun (WGS) entry which is preliminary data.</text>
</comment>
<evidence type="ECO:0000256" key="6">
    <source>
        <dbReference type="ARBA" id="ARBA00022692"/>
    </source>
</evidence>
<evidence type="ECO:0000256" key="11">
    <source>
        <dbReference type="SAM" id="Phobius"/>
    </source>
</evidence>
<dbReference type="Proteomes" id="UP000239896">
    <property type="component" value="Unassembled WGS sequence"/>
</dbReference>
<proteinExistence type="inferred from homology"/>
<evidence type="ECO:0000256" key="2">
    <source>
        <dbReference type="ARBA" id="ARBA00021549"/>
    </source>
</evidence>
<evidence type="ECO:0000256" key="1">
    <source>
        <dbReference type="ARBA" id="ARBA00004377"/>
    </source>
</evidence>
<dbReference type="InterPro" id="IPR012902">
    <property type="entry name" value="N_methyl_site"/>
</dbReference>
<keyword evidence="14" id="KW-1185">Reference proteome</keyword>
<sequence length="144" mass="15119">MKQSGFTLIELLVTVALIAIIATVGIPNFQSLVSSNRYTADYNEILTHFHYARSEAIKRREDISLTLTGAGGDWSVTVSDGDGSIRSTAGGKGQAQVTPGGSVTFNALGRRGACDFNDDCTVTVAVSGRSGVIAIKPTGRIDQP</sequence>
<reference evidence="13 14" key="1">
    <citation type="submission" date="2018-03" db="EMBL/GenBank/DDBJ databases">
        <title>Comparative analysis of microorganisms from saline springs in Andes Mountain Range, Colombia.</title>
        <authorList>
            <person name="Rubin E."/>
        </authorList>
    </citation>
    <scope>NUCLEOTIDE SEQUENCE [LARGE SCALE GENOMIC DNA]</scope>
    <source>
        <strain evidence="13 14">USBA 854</strain>
    </source>
</reference>
<dbReference type="InterPro" id="IPR045584">
    <property type="entry name" value="Pilin-like"/>
</dbReference>
<evidence type="ECO:0000313" key="14">
    <source>
        <dbReference type="Proteomes" id="UP000239896"/>
    </source>
</evidence>
<evidence type="ECO:0000256" key="8">
    <source>
        <dbReference type="ARBA" id="ARBA00023136"/>
    </source>
</evidence>
<feature type="domain" description="General secretion pathway GspH" evidence="12">
    <location>
        <begin position="43"/>
        <end position="139"/>
    </location>
</feature>
<comment type="similarity">
    <text evidence="9">Belongs to the GSP H family.</text>
</comment>
<protein>
    <recommendedName>
        <fullName evidence="2">Type II secretion system protein H</fullName>
    </recommendedName>
    <alternativeName>
        <fullName evidence="10">General secretion pathway protein H</fullName>
    </alternativeName>
</protein>
<accession>A0A2T0VF53</accession>
<dbReference type="NCBIfam" id="TIGR02532">
    <property type="entry name" value="IV_pilin_GFxxxE"/>
    <property type="match status" value="1"/>
</dbReference>
<dbReference type="GO" id="GO:0005886">
    <property type="term" value="C:plasma membrane"/>
    <property type="evidence" value="ECO:0007669"/>
    <property type="project" value="UniProtKB-SubCell"/>
</dbReference>
<evidence type="ECO:0000256" key="5">
    <source>
        <dbReference type="ARBA" id="ARBA00022519"/>
    </source>
</evidence>
<evidence type="ECO:0000256" key="10">
    <source>
        <dbReference type="ARBA" id="ARBA00030775"/>
    </source>
</evidence>
<evidence type="ECO:0000259" key="12">
    <source>
        <dbReference type="Pfam" id="PF12019"/>
    </source>
</evidence>
<keyword evidence="5" id="KW-0997">Cell inner membrane</keyword>
<feature type="transmembrane region" description="Helical" evidence="11">
    <location>
        <begin position="6"/>
        <end position="29"/>
    </location>
</feature>